<dbReference type="Gene3D" id="1.25.40.10">
    <property type="entry name" value="Tetratricopeptide repeat domain"/>
    <property type="match status" value="1"/>
</dbReference>
<gene>
    <name evidence="2" type="ORF">DCW48_02590</name>
</gene>
<dbReference type="Proteomes" id="UP000264313">
    <property type="component" value="Unassembled WGS sequence"/>
</dbReference>
<keyword evidence="2" id="KW-0808">Transferase</keyword>
<dbReference type="AlphaFoldDB" id="A0A351R954"/>
<dbReference type="InterPro" id="IPR029063">
    <property type="entry name" value="SAM-dependent_MTases_sf"/>
</dbReference>
<dbReference type="Gene3D" id="3.40.50.150">
    <property type="entry name" value="Vaccinia Virus protein VP39"/>
    <property type="match status" value="1"/>
</dbReference>
<name>A0A351R954_9PROT</name>
<organism evidence="2 3">
    <name type="scientific">Methylotenera mobilis</name>
    <dbReference type="NCBI Taxonomy" id="359408"/>
    <lineage>
        <taxon>Bacteria</taxon>
        <taxon>Pseudomonadati</taxon>
        <taxon>Pseudomonadota</taxon>
        <taxon>Betaproteobacteria</taxon>
        <taxon>Nitrosomonadales</taxon>
        <taxon>Methylophilaceae</taxon>
        <taxon>Methylotenera</taxon>
    </lineage>
</organism>
<dbReference type="GO" id="GO:0008757">
    <property type="term" value="F:S-adenosylmethionine-dependent methyltransferase activity"/>
    <property type="evidence" value="ECO:0007669"/>
    <property type="project" value="InterPro"/>
</dbReference>
<dbReference type="STRING" id="1132855.GCA_000384255_01844"/>
<protein>
    <submittedName>
        <fullName evidence="2">Methyltransferase domain-containing protein</fullName>
    </submittedName>
</protein>
<dbReference type="Pfam" id="PF08241">
    <property type="entry name" value="Methyltransf_11"/>
    <property type="match status" value="1"/>
</dbReference>
<sequence>MKTFLHVGCGPLYIDPVTKQPSRPQGFDLSSWNELRLDINPAVNPDVVGTMTDMSAVPSGSVDAIFSSHNIEHLYPHEVPIALAEFKRVLRSDGFVVITCPDLQSVCALVAQGKLTEPAYISPAGPIAPLDILYGHRPPMSQGNLYMSHRCGFTLNVLLGTLESAGFSKVVGNCRPNYFDLWALACVSNVGNEQLLNLARQHLPEQPFDLTQTNPAAQDMQQAIQDVLVLAQTSQRDGNLDEAQTLFLEILNIEPRHAEANYGLGLIEASQKSAADALPRLEAAVEANPAVEQYWVTYVDALMMSGITHSIADVLALGQQHGLKPETAQALAGELAELLKSK</sequence>
<comment type="caution">
    <text evidence="2">The sequence shown here is derived from an EMBL/GenBank/DDBJ whole genome shotgun (WGS) entry which is preliminary data.</text>
</comment>
<dbReference type="EMBL" id="DNAA01000059">
    <property type="protein sequence ID" value="HBA08575.1"/>
    <property type="molecule type" value="Genomic_DNA"/>
</dbReference>
<keyword evidence="2" id="KW-0489">Methyltransferase</keyword>
<evidence type="ECO:0000313" key="2">
    <source>
        <dbReference type="EMBL" id="HBA08575.1"/>
    </source>
</evidence>
<dbReference type="InterPro" id="IPR011990">
    <property type="entry name" value="TPR-like_helical_dom_sf"/>
</dbReference>
<dbReference type="GO" id="GO:0032259">
    <property type="term" value="P:methylation"/>
    <property type="evidence" value="ECO:0007669"/>
    <property type="project" value="UniProtKB-KW"/>
</dbReference>
<feature type="domain" description="Methyltransferase type 11" evidence="1">
    <location>
        <begin position="45"/>
        <end position="98"/>
    </location>
</feature>
<reference evidence="2 3" key="1">
    <citation type="journal article" date="2018" name="Nat. Biotechnol.">
        <title>A standardized bacterial taxonomy based on genome phylogeny substantially revises the tree of life.</title>
        <authorList>
            <person name="Parks D.H."/>
            <person name="Chuvochina M."/>
            <person name="Waite D.W."/>
            <person name="Rinke C."/>
            <person name="Skarshewski A."/>
            <person name="Chaumeil P.A."/>
            <person name="Hugenholtz P."/>
        </authorList>
    </citation>
    <scope>NUCLEOTIDE SEQUENCE [LARGE SCALE GENOMIC DNA]</scope>
    <source>
        <strain evidence="2">UBA9958</strain>
    </source>
</reference>
<dbReference type="InterPro" id="IPR013216">
    <property type="entry name" value="Methyltransf_11"/>
</dbReference>
<dbReference type="SUPFAM" id="SSF48452">
    <property type="entry name" value="TPR-like"/>
    <property type="match status" value="1"/>
</dbReference>
<proteinExistence type="predicted"/>
<evidence type="ECO:0000313" key="3">
    <source>
        <dbReference type="Proteomes" id="UP000264313"/>
    </source>
</evidence>
<evidence type="ECO:0000259" key="1">
    <source>
        <dbReference type="Pfam" id="PF08241"/>
    </source>
</evidence>
<accession>A0A351R954</accession>
<dbReference type="SUPFAM" id="SSF53335">
    <property type="entry name" value="S-adenosyl-L-methionine-dependent methyltransferases"/>
    <property type="match status" value="1"/>
</dbReference>